<accession>A0A5X3P0Z0</accession>
<reference evidence="1" key="1">
    <citation type="submission" date="2018-10" db="EMBL/GenBank/DDBJ databases">
        <authorList>
            <consortium name="GenomeTrakr network: Whole genome sequencing for foodborne pathogen traceback"/>
        </authorList>
    </citation>
    <scope>NUCLEOTIDE SEQUENCE</scope>
    <source>
        <strain evidence="1">FDA00013435</strain>
    </source>
</reference>
<sequence>MYAFSNHNAKGFYTDLFEEALASILDIIDVKEAYTHFQYLEQPRKMRAGGGEDENLTSYVKISMGAIFMNANRNQKLQANDTSALSIVN</sequence>
<proteinExistence type="predicted"/>
<gene>
    <name evidence="1" type="ORF">D2118_09445</name>
</gene>
<name>A0A5X3P0Z0_SALET</name>
<organism evidence="1">
    <name type="scientific">Salmonella enterica subsp. enterica serovar Weslaco</name>
    <dbReference type="NCBI Taxonomy" id="1243597"/>
    <lineage>
        <taxon>Bacteria</taxon>
        <taxon>Pseudomonadati</taxon>
        <taxon>Pseudomonadota</taxon>
        <taxon>Gammaproteobacteria</taxon>
        <taxon>Enterobacterales</taxon>
        <taxon>Enterobacteriaceae</taxon>
        <taxon>Salmonella</taxon>
    </lineage>
</organism>
<evidence type="ECO:0000313" key="1">
    <source>
        <dbReference type="EMBL" id="EBZ6051716.1"/>
    </source>
</evidence>
<dbReference type="AlphaFoldDB" id="A0A5X3P0Z0"/>
<comment type="caution">
    <text evidence="1">The sequence shown here is derived from an EMBL/GenBank/DDBJ whole genome shotgun (WGS) entry which is preliminary data.</text>
</comment>
<dbReference type="EMBL" id="AAHRRA010000006">
    <property type="protein sequence ID" value="EBZ6051716.1"/>
    <property type="molecule type" value="Genomic_DNA"/>
</dbReference>
<protein>
    <submittedName>
        <fullName evidence="1">Uncharacterized protein</fullName>
    </submittedName>
</protein>